<gene>
    <name evidence="2" type="ORF">UCMB321_2830</name>
</gene>
<sequence>MKRQVASVTSVLFFVVACLLVQSASAETKLLSPAPDNQVMTAEATAILEQEKSVAAVKSVLVAQADVSTLTAATKQIELELSRDLTATIGELRMEGSEAGPIGVWHGRVQEVRNAAGNASAPADIAGGEVILAVNGTMISGTVRYAAKLFRIVPLGGREHAIIELDESLIPPEGDQETEGPLPVSVYDTVKSERADIPIRIMLVMSKSAQARIADPQGLARLMFAEANQGLQNSGLAIRFESAGIFAVNYNEEGGVEGFEKALAGIGTNSEIQHLRRESFADTVVMLVTNNALAGKAHTRAVKSTAFAVVSVGYATGNYTFAHEVGHNIGAGHEGTGSGYAHGYQQKTVSPYWRTIMAYECSPRCPRVNYFSDPDRRYNGLPMGVVGNSENTRVIRERGPTVAAFFPELPGLQMMLVSPGGANSEIFSELSVPILPGLEEGVVALSPEVGPTELIPHTGHNPSTRLNVKLRNAAGRDVNVVLWGRRIRSDNCKSEMNALAGCTLFPLVFRLEYYPYGENEALPAGYYNGVLKLEARRPNSDWKMPINIAISVRK</sequence>
<dbReference type="GO" id="GO:0008237">
    <property type="term" value="F:metallopeptidase activity"/>
    <property type="evidence" value="ECO:0007669"/>
    <property type="project" value="InterPro"/>
</dbReference>
<dbReference type="Pfam" id="PF13688">
    <property type="entry name" value="Reprolysin_5"/>
    <property type="match status" value="1"/>
</dbReference>
<feature type="signal peptide" evidence="1">
    <location>
        <begin position="1"/>
        <end position="26"/>
    </location>
</feature>
<evidence type="ECO:0000256" key="1">
    <source>
        <dbReference type="SAM" id="SignalP"/>
    </source>
</evidence>
<reference evidence="2 3" key="1">
    <citation type="submission" date="2015-01" db="EMBL/GenBank/DDBJ databases">
        <title>Complete genome of Pseudomonas batumici UCM B-321 producer of the batumin antibiotic with strong antistaphilococcal and potential anticancer activity.</title>
        <authorList>
            <person name="Klochko V.V."/>
            <person name="Zelena L.B."/>
            <person name="Elena K.A."/>
            <person name="Reva O.N."/>
        </authorList>
    </citation>
    <scope>NUCLEOTIDE SEQUENCE [LARGE SCALE GENOMIC DNA]</scope>
    <source>
        <strain evidence="2 3">UCM B-321</strain>
    </source>
</reference>
<dbReference type="RefSeq" id="WP_040067775.1">
    <property type="nucleotide sequence ID" value="NZ_JXDG01000037.1"/>
</dbReference>
<dbReference type="InterPro" id="IPR024079">
    <property type="entry name" value="MetalloPept_cat_dom_sf"/>
</dbReference>
<dbReference type="AlphaFoldDB" id="A0A0C2EBS9"/>
<feature type="chain" id="PRO_5002147799" evidence="1">
    <location>
        <begin position="27"/>
        <end position="554"/>
    </location>
</feature>
<proteinExistence type="predicted"/>
<dbReference type="Proteomes" id="UP000031535">
    <property type="component" value="Unassembled WGS sequence"/>
</dbReference>
<dbReference type="SUPFAM" id="SSF55486">
    <property type="entry name" value="Metalloproteases ('zincins'), catalytic domain"/>
    <property type="match status" value="1"/>
</dbReference>
<organism evidence="2 3">
    <name type="scientific">Pseudomonas batumici</name>
    <dbReference type="NCBI Taxonomy" id="226910"/>
    <lineage>
        <taxon>Bacteria</taxon>
        <taxon>Pseudomonadati</taxon>
        <taxon>Pseudomonadota</taxon>
        <taxon>Gammaproteobacteria</taxon>
        <taxon>Pseudomonadales</taxon>
        <taxon>Pseudomonadaceae</taxon>
        <taxon>Pseudomonas</taxon>
    </lineage>
</organism>
<name>A0A0C2EBS9_9PSED</name>
<accession>A0A0C2EBS9</accession>
<dbReference type="STRING" id="226910.UCMB321_2830"/>
<evidence type="ECO:0000313" key="3">
    <source>
        <dbReference type="Proteomes" id="UP000031535"/>
    </source>
</evidence>
<protein>
    <submittedName>
        <fullName evidence="2">Peptidyl-Asp metalloendopeptidase</fullName>
    </submittedName>
</protein>
<evidence type="ECO:0000313" key="2">
    <source>
        <dbReference type="EMBL" id="KIH83334.1"/>
    </source>
</evidence>
<dbReference type="PROSITE" id="PS51257">
    <property type="entry name" value="PROKAR_LIPOPROTEIN"/>
    <property type="match status" value="1"/>
</dbReference>
<dbReference type="Gene3D" id="3.40.390.10">
    <property type="entry name" value="Collagenase (Catalytic Domain)"/>
    <property type="match status" value="1"/>
</dbReference>
<dbReference type="EMBL" id="JXDG01000037">
    <property type="protein sequence ID" value="KIH83334.1"/>
    <property type="molecule type" value="Genomic_DNA"/>
</dbReference>
<keyword evidence="3" id="KW-1185">Reference proteome</keyword>
<dbReference type="PATRIC" id="fig|226910.6.peg.2821"/>
<keyword evidence="1" id="KW-0732">Signal</keyword>
<comment type="caution">
    <text evidence="2">The sequence shown here is derived from an EMBL/GenBank/DDBJ whole genome shotgun (WGS) entry which is preliminary data.</text>
</comment>
<dbReference type="OrthoDB" id="3976083at2"/>